<name>A0A6I2RHG5_FLAPL</name>
<proteinExistence type="predicted"/>
<dbReference type="Proteomes" id="UP000434475">
    <property type="component" value="Unassembled WGS sequence"/>
</dbReference>
<dbReference type="EMBL" id="WKPR01000047">
    <property type="protein sequence ID" value="MSB22622.1"/>
    <property type="molecule type" value="Genomic_DNA"/>
</dbReference>
<feature type="chain" id="PRO_5026086463" evidence="1">
    <location>
        <begin position="29"/>
        <end position="330"/>
    </location>
</feature>
<feature type="signal peptide" evidence="1">
    <location>
        <begin position="1"/>
        <end position="28"/>
    </location>
</feature>
<protein>
    <submittedName>
        <fullName evidence="2">S-layer homology domain-containing protein</fullName>
    </submittedName>
</protein>
<dbReference type="CDD" id="cd20184">
    <property type="entry name" value="M34_peptidase_like"/>
    <property type="match status" value="1"/>
</dbReference>
<dbReference type="InterPro" id="IPR024079">
    <property type="entry name" value="MetalloPept_cat_dom_sf"/>
</dbReference>
<sequence>MSSTRCKRISSGLLALVLALLLRTPALAASAGEMDDPVTVRQWAAMLCGASLDTPVESGCVDEAYRRGWLPVTAVAVPESGLCRGALYQSAFAAAGLHVYDSTLYPGGEALSAYENCLRVGAELGLCPASAEPMELVTQDEAAALLDTLLTRELYIREPPMLTEFPIQNPDEVNLNDYLLELRRIPGPILRAFVDSGWTYAVDFQHLAGLSRRYGTSCTGAADYGAKRIYVSEAKATVHEFGHFLDSMLGFPSEHSSFYEAEADAASAFLRAYAGTSCREYFADYFAYYVTNHSNAEKAAQMERLTPETFALFSALEAGGWQLQSRPHSR</sequence>
<accession>A0A6I2RHG5</accession>
<dbReference type="RefSeq" id="WP_172698159.1">
    <property type="nucleotide sequence ID" value="NZ_JAKNGX010000085.1"/>
</dbReference>
<comment type="caution">
    <text evidence="2">The sequence shown here is derived from an EMBL/GenBank/DDBJ whole genome shotgun (WGS) entry which is preliminary data.</text>
</comment>
<dbReference type="Gene3D" id="3.40.390.10">
    <property type="entry name" value="Collagenase (Catalytic Domain)"/>
    <property type="match status" value="1"/>
</dbReference>
<organism evidence="2 3">
    <name type="scientific">Flavonifractor plautii</name>
    <name type="common">Fusobacterium plautii</name>
    <dbReference type="NCBI Taxonomy" id="292800"/>
    <lineage>
        <taxon>Bacteria</taxon>
        <taxon>Bacillati</taxon>
        <taxon>Bacillota</taxon>
        <taxon>Clostridia</taxon>
        <taxon>Eubacteriales</taxon>
        <taxon>Oscillospiraceae</taxon>
        <taxon>Flavonifractor</taxon>
    </lineage>
</organism>
<keyword evidence="1" id="KW-0732">Signal</keyword>
<evidence type="ECO:0000256" key="1">
    <source>
        <dbReference type="SAM" id="SignalP"/>
    </source>
</evidence>
<reference evidence="2 3" key="1">
    <citation type="journal article" date="2019" name="Nat. Med.">
        <title>A library of human gut bacterial isolates paired with longitudinal multiomics data enables mechanistic microbiome research.</title>
        <authorList>
            <person name="Poyet M."/>
            <person name="Groussin M."/>
            <person name="Gibbons S.M."/>
            <person name="Avila-Pacheco J."/>
            <person name="Jiang X."/>
            <person name="Kearney S.M."/>
            <person name="Perrotta A.R."/>
            <person name="Berdy B."/>
            <person name="Zhao S."/>
            <person name="Lieberman T.D."/>
            <person name="Swanson P.K."/>
            <person name="Smith M."/>
            <person name="Roesemann S."/>
            <person name="Alexander J.E."/>
            <person name="Rich S.A."/>
            <person name="Livny J."/>
            <person name="Vlamakis H."/>
            <person name="Clish C."/>
            <person name="Bullock K."/>
            <person name="Deik A."/>
            <person name="Scott J."/>
            <person name="Pierce K.A."/>
            <person name="Xavier R.J."/>
            <person name="Alm E.J."/>
        </authorList>
    </citation>
    <scope>NUCLEOTIDE SEQUENCE [LARGE SCALE GENOMIC DNA]</scope>
    <source>
        <strain evidence="2 3">BIOML-A2</strain>
    </source>
</reference>
<gene>
    <name evidence="2" type="ORF">GKE97_24485</name>
</gene>
<dbReference type="AlphaFoldDB" id="A0A6I2RHG5"/>
<dbReference type="GO" id="GO:0008237">
    <property type="term" value="F:metallopeptidase activity"/>
    <property type="evidence" value="ECO:0007669"/>
    <property type="project" value="InterPro"/>
</dbReference>
<evidence type="ECO:0000313" key="2">
    <source>
        <dbReference type="EMBL" id="MSB22622.1"/>
    </source>
</evidence>
<evidence type="ECO:0000313" key="3">
    <source>
        <dbReference type="Proteomes" id="UP000434475"/>
    </source>
</evidence>
<dbReference type="SUPFAM" id="SSF55486">
    <property type="entry name" value="Metalloproteases ('zincins'), catalytic domain"/>
    <property type="match status" value="1"/>
</dbReference>